<dbReference type="AlphaFoldDB" id="A0A4Y2L0D2"/>
<evidence type="ECO:0000313" key="2">
    <source>
        <dbReference type="Proteomes" id="UP000499080"/>
    </source>
</evidence>
<dbReference type="Proteomes" id="UP000499080">
    <property type="component" value="Unassembled WGS sequence"/>
</dbReference>
<sequence length="132" mass="15282">MIISFFPLSHPESLSQKKSRHFELPGEDRQATPNRQIFKTSKGKVRIKTFLAKESQHRQLEPQWIEQAEAAHILPNQNEAALSLTKERVSTLIGKKGDFKKFSVPSCQSGQEERRAKSIWSTSCWIRFLWSK</sequence>
<dbReference type="EMBL" id="BGPR01005222">
    <property type="protein sequence ID" value="GBN08018.1"/>
    <property type="molecule type" value="Genomic_DNA"/>
</dbReference>
<name>A0A4Y2L0D2_ARAVE</name>
<gene>
    <name evidence="1" type="ORF">AVEN_85744_1</name>
</gene>
<comment type="caution">
    <text evidence="1">The sequence shown here is derived from an EMBL/GenBank/DDBJ whole genome shotgun (WGS) entry which is preliminary data.</text>
</comment>
<protein>
    <submittedName>
        <fullName evidence="1">Uncharacterized protein</fullName>
    </submittedName>
</protein>
<accession>A0A4Y2L0D2</accession>
<organism evidence="1 2">
    <name type="scientific">Araneus ventricosus</name>
    <name type="common">Orbweaver spider</name>
    <name type="synonym">Epeira ventricosa</name>
    <dbReference type="NCBI Taxonomy" id="182803"/>
    <lineage>
        <taxon>Eukaryota</taxon>
        <taxon>Metazoa</taxon>
        <taxon>Ecdysozoa</taxon>
        <taxon>Arthropoda</taxon>
        <taxon>Chelicerata</taxon>
        <taxon>Arachnida</taxon>
        <taxon>Araneae</taxon>
        <taxon>Araneomorphae</taxon>
        <taxon>Entelegynae</taxon>
        <taxon>Araneoidea</taxon>
        <taxon>Araneidae</taxon>
        <taxon>Araneus</taxon>
    </lineage>
</organism>
<proteinExistence type="predicted"/>
<evidence type="ECO:0000313" key="1">
    <source>
        <dbReference type="EMBL" id="GBN08018.1"/>
    </source>
</evidence>
<reference evidence="1 2" key="1">
    <citation type="journal article" date="2019" name="Sci. Rep.">
        <title>Orb-weaving spider Araneus ventricosus genome elucidates the spidroin gene catalogue.</title>
        <authorList>
            <person name="Kono N."/>
            <person name="Nakamura H."/>
            <person name="Ohtoshi R."/>
            <person name="Moran D.A.P."/>
            <person name="Shinohara A."/>
            <person name="Yoshida Y."/>
            <person name="Fujiwara M."/>
            <person name="Mori M."/>
            <person name="Tomita M."/>
            <person name="Arakawa K."/>
        </authorList>
    </citation>
    <scope>NUCLEOTIDE SEQUENCE [LARGE SCALE GENOMIC DNA]</scope>
</reference>
<keyword evidence="2" id="KW-1185">Reference proteome</keyword>